<gene>
    <name evidence="2" type="ORF">FJZ47_06235</name>
</gene>
<dbReference type="EMBL" id="VGLS01000134">
    <property type="protein sequence ID" value="MBM3223382.1"/>
    <property type="molecule type" value="Genomic_DNA"/>
</dbReference>
<evidence type="ECO:0000313" key="2">
    <source>
        <dbReference type="EMBL" id="MBM3223382.1"/>
    </source>
</evidence>
<dbReference type="Proteomes" id="UP000712673">
    <property type="component" value="Unassembled WGS sequence"/>
</dbReference>
<keyword evidence="1" id="KW-0812">Transmembrane</keyword>
<sequence length="105" mass="11207">MQEPGAVVFNTPGDFTVTFACTDALGALDVTPATVRVTVNPVQVARANAGKGGGGGGCTLSPQPDSSIYALLETFGHFFLPVLALYGLRRWGWRLRCQRAPWRAL</sequence>
<organism evidence="2 3">
    <name type="scientific">Tectimicrobiota bacterium</name>
    <dbReference type="NCBI Taxonomy" id="2528274"/>
    <lineage>
        <taxon>Bacteria</taxon>
        <taxon>Pseudomonadati</taxon>
        <taxon>Nitrospinota/Tectimicrobiota group</taxon>
        <taxon>Candidatus Tectimicrobiota</taxon>
    </lineage>
</organism>
<keyword evidence="1" id="KW-1133">Transmembrane helix</keyword>
<feature type="transmembrane region" description="Helical" evidence="1">
    <location>
        <begin position="68"/>
        <end position="88"/>
    </location>
</feature>
<evidence type="ECO:0000256" key="1">
    <source>
        <dbReference type="SAM" id="Phobius"/>
    </source>
</evidence>
<proteinExistence type="predicted"/>
<name>A0A937VYN3_UNCTE</name>
<reference evidence="2" key="1">
    <citation type="submission" date="2019-03" db="EMBL/GenBank/DDBJ databases">
        <title>Lake Tanganyika Metagenome-Assembled Genomes (MAGs).</title>
        <authorList>
            <person name="Tran P."/>
        </authorList>
    </citation>
    <scope>NUCLEOTIDE SEQUENCE</scope>
    <source>
        <strain evidence="2">K_DeepCast_65m_m2_066</strain>
    </source>
</reference>
<accession>A0A937VYN3</accession>
<keyword evidence="1" id="KW-0472">Membrane</keyword>
<dbReference type="AlphaFoldDB" id="A0A937VYN3"/>
<protein>
    <submittedName>
        <fullName evidence="2">Uncharacterized protein</fullName>
    </submittedName>
</protein>
<comment type="caution">
    <text evidence="2">The sequence shown here is derived from an EMBL/GenBank/DDBJ whole genome shotgun (WGS) entry which is preliminary data.</text>
</comment>
<dbReference type="InterPro" id="IPR013783">
    <property type="entry name" value="Ig-like_fold"/>
</dbReference>
<dbReference type="Gene3D" id="2.60.40.10">
    <property type="entry name" value="Immunoglobulins"/>
    <property type="match status" value="1"/>
</dbReference>
<evidence type="ECO:0000313" key="3">
    <source>
        <dbReference type="Proteomes" id="UP000712673"/>
    </source>
</evidence>